<dbReference type="SUPFAM" id="SSF52091">
    <property type="entry name" value="SpoIIaa-like"/>
    <property type="match status" value="1"/>
</dbReference>
<name>A0A150PXS4_SORCE</name>
<comment type="caution">
    <text evidence="4">The sequence shown here is derived from an EMBL/GenBank/DDBJ whole genome shotgun (WGS) entry which is preliminary data.</text>
</comment>
<dbReference type="Gene3D" id="3.30.750.24">
    <property type="entry name" value="STAS domain"/>
    <property type="match status" value="1"/>
</dbReference>
<dbReference type="EMBL" id="JELX01000890">
    <property type="protein sequence ID" value="KYF60492.1"/>
    <property type="molecule type" value="Genomic_DNA"/>
</dbReference>
<sequence length="392" mass="43541">MRKKNGSRALLNSGREVLLDSFLASCPEMLFVAGVEGELLRWSGALGQAFGSVLKENLRLAEIVHPADRRAVQEGWSRLQAGKHRQQPVYIECRLRRPEGAYRRVSCALRRSRDGDFVHGSLREPARHPDEDIDELRRRSKILETLMRNVTICVWSIDRNGIFTYHDGKGLELVGMKPGELIGKNLFEVFEDTDEVRQALEGTPMHTFSSQNDIHWESWFVPIQDDGEVDGLIGFTLDVTEAKRAEQEIRSKLAQIEHQQQVIRDLSTPVIEVWDGVLTLPMVGVVDSVRVADMMDGLLRRIAEKSARFAILDLTGVEVVDTKVASHLINIVSAIRLLGAEGIVVGIKPTVAHTMVSLGLDLSTVLTKANLRAALSFAIRRMSAVAPASGGQ</sequence>
<keyword evidence="1" id="KW-0597">Phosphoprotein</keyword>
<dbReference type="Proteomes" id="UP000075604">
    <property type="component" value="Unassembled WGS sequence"/>
</dbReference>
<dbReference type="SMART" id="SM00091">
    <property type="entry name" value="PAS"/>
    <property type="match status" value="2"/>
</dbReference>
<gene>
    <name evidence="4" type="ORF">BE04_42310</name>
</gene>
<feature type="domain" description="STAS" evidence="3">
    <location>
        <begin position="267"/>
        <end position="378"/>
    </location>
</feature>
<proteinExistence type="predicted"/>
<dbReference type="InterPro" id="IPR013656">
    <property type="entry name" value="PAS_4"/>
</dbReference>
<protein>
    <submittedName>
        <fullName evidence="4">Anti-anti-sigma factor</fullName>
    </submittedName>
</protein>
<evidence type="ECO:0000313" key="5">
    <source>
        <dbReference type="Proteomes" id="UP000075604"/>
    </source>
</evidence>
<evidence type="ECO:0000256" key="1">
    <source>
        <dbReference type="ARBA" id="ARBA00022553"/>
    </source>
</evidence>
<evidence type="ECO:0000259" key="2">
    <source>
        <dbReference type="PROSITE" id="PS50112"/>
    </source>
</evidence>
<organism evidence="4 5">
    <name type="scientific">Sorangium cellulosum</name>
    <name type="common">Polyangium cellulosum</name>
    <dbReference type="NCBI Taxonomy" id="56"/>
    <lineage>
        <taxon>Bacteria</taxon>
        <taxon>Pseudomonadati</taxon>
        <taxon>Myxococcota</taxon>
        <taxon>Polyangia</taxon>
        <taxon>Polyangiales</taxon>
        <taxon>Polyangiaceae</taxon>
        <taxon>Sorangium</taxon>
    </lineage>
</organism>
<evidence type="ECO:0000259" key="3">
    <source>
        <dbReference type="PROSITE" id="PS50801"/>
    </source>
</evidence>
<dbReference type="SUPFAM" id="SSF55785">
    <property type="entry name" value="PYP-like sensor domain (PAS domain)"/>
    <property type="match status" value="2"/>
</dbReference>
<dbReference type="Pfam" id="PF01740">
    <property type="entry name" value="STAS"/>
    <property type="match status" value="1"/>
</dbReference>
<dbReference type="NCBIfam" id="TIGR00229">
    <property type="entry name" value="sensory_box"/>
    <property type="match status" value="1"/>
</dbReference>
<dbReference type="PROSITE" id="PS50801">
    <property type="entry name" value="STAS"/>
    <property type="match status" value="1"/>
</dbReference>
<evidence type="ECO:0000313" key="4">
    <source>
        <dbReference type="EMBL" id="KYF60492.1"/>
    </source>
</evidence>
<dbReference type="InterPro" id="IPR036513">
    <property type="entry name" value="STAS_dom_sf"/>
</dbReference>
<dbReference type="InterPro" id="IPR035965">
    <property type="entry name" value="PAS-like_dom_sf"/>
</dbReference>
<accession>A0A150PXS4</accession>
<dbReference type="PROSITE" id="PS50112">
    <property type="entry name" value="PAS"/>
    <property type="match status" value="1"/>
</dbReference>
<dbReference type="CDD" id="cd07041">
    <property type="entry name" value="STAS_RsbR_RsbS_like"/>
    <property type="match status" value="1"/>
</dbReference>
<dbReference type="InterPro" id="IPR051932">
    <property type="entry name" value="Bact_StressResp_Reg"/>
</dbReference>
<dbReference type="PANTHER" id="PTHR33745:SF3">
    <property type="entry name" value="RSBT CO-ANTAGONIST PROTEIN RSBRC"/>
    <property type="match status" value="1"/>
</dbReference>
<dbReference type="AlphaFoldDB" id="A0A150PXS4"/>
<feature type="domain" description="PAS" evidence="2">
    <location>
        <begin position="139"/>
        <end position="194"/>
    </location>
</feature>
<dbReference type="Pfam" id="PF08448">
    <property type="entry name" value="PAS_4"/>
    <property type="match status" value="1"/>
</dbReference>
<dbReference type="CDD" id="cd00130">
    <property type="entry name" value="PAS"/>
    <property type="match status" value="2"/>
</dbReference>
<dbReference type="InterPro" id="IPR002645">
    <property type="entry name" value="STAS_dom"/>
</dbReference>
<dbReference type="InterPro" id="IPR000014">
    <property type="entry name" value="PAS"/>
</dbReference>
<dbReference type="PANTHER" id="PTHR33745">
    <property type="entry name" value="RSBT ANTAGONIST PROTEIN RSBS-RELATED"/>
    <property type="match status" value="1"/>
</dbReference>
<reference evidence="4 5" key="1">
    <citation type="submission" date="2014-02" db="EMBL/GenBank/DDBJ databases">
        <title>The small core and large imbalanced accessory genome model reveals a collaborative survival strategy of Sorangium cellulosum strains in nature.</title>
        <authorList>
            <person name="Han K."/>
            <person name="Peng R."/>
            <person name="Blom J."/>
            <person name="Li Y.-Z."/>
        </authorList>
    </citation>
    <scope>NUCLEOTIDE SEQUENCE [LARGE SCALE GENOMIC DNA]</scope>
    <source>
        <strain evidence="4 5">So0157-18</strain>
    </source>
</reference>
<dbReference type="Gene3D" id="3.30.450.20">
    <property type="entry name" value="PAS domain"/>
    <property type="match status" value="2"/>
</dbReference>